<keyword evidence="2" id="KW-1185">Reference proteome</keyword>
<dbReference type="Proteomes" id="UP000634136">
    <property type="component" value="Unassembled WGS sequence"/>
</dbReference>
<protein>
    <submittedName>
        <fullName evidence="1">Uncharacterized protein</fullName>
    </submittedName>
</protein>
<dbReference type="OrthoDB" id="1428873at2759"/>
<comment type="caution">
    <text evidence="1">The sequence shown here is derived from an EMBL/GenBank/DDBJ whole genome shotgun (WGS) entry which is preliminary data.</text>
</comment>
<proteinExistence type="predicted"/>
<name>A0A834TN38_9FABA</name>
<sequence length="137" mass="15299">MMEVFKKEFQKLLDTDMNYPVLDSKIGGKLQWVPKKTVVAVMKTPIATVSFHPSPFQAFFILHRRQCRVLASGNHHRHSSSSSPTLASTLVTTTLSTQHRVSFSILLFRTPPSSSTTIVSLLLTVSLQPPQHAVRSQ</sequence>
<accession>A0A834TN38</accession>
<organism evidence="1 2">
    <name type="scientific">Senna tora</name>
    <dbReference type="NCBI Taxonomy" id="362788"/>
    <lineage>
        <taxon>Eukaryota</taxon>
        <taxon>Viridiplantae</taxon>
        <taxon>Streptophyta</taxon>
        <taxon>Embryophyta</taxon>
        <taxon>Tracheophyta</taxon>
        <taxon>Spermatophyta</taxon>
        <taxon>Magnoliopsida</taxon>
        <taxon>eudicotyledons</taxon>
        <taxon>Gunneridae</taxon>
        <taxon>Pentapetalae</taxon>
        <taxon>rosids</taxon>
        <taxon>fabids</taxon>
        <taxon>Fabales</taxon>
        <taxon>Fabaceae</taxon>
        <taxon>Caesalpinioideae</taxon>
        <taxon>Cassia clade</taxon>
        <taxon>Senna</taxon>
    </lineage>
</organism>
<evidence type="ECO:0000313" key="2">
    <source>
        <dbReference type="Proteomes" id="UP000634136"/>
    </source>
</evidence>
<dbReference type="AlphaFoldDB" id="A0A834TN38"/>
<reference evidence="1" key="1">
    <citation type="submission" date="2020-09" db="EMBL/GenBank/DDBJ databases">
        <title>Genome-Enabled Discovery of Anthraquinone Biosynthesis in Senna tora.</title>
        <authorList>
            <person name="Kang S.-H."/>
            <person name="Pandey R.P."/>
            <person name="Lee C.-M."/>
            <person name="Sim J.-S."/>
            <person name="Jeong J.-T."/>
            <person name="Choi B.-S."/>
            <person name="Jung M."/>
            <person name="Ginzburg D."/>
            <person name="Zhao K."/>
            <person name="Won S.Y."/>
            <person name="Oh T.-J."/>
            <person name="Yu Y."/>
            <person name="Kim N.-H."/>
            <person name="Lee O.R."/>
            <person name="Lee T.-H."/>
            <person name="Bashyal P."/>
            <person name="Kim T.-S."/>
            <person name="Lee W.-H."/>
            <person name="Kawkins C."/>
            <person name="Kim C.-K."/>
            <person name="Kim J.S."/>
            <person name="Ahn B.O."/>
            <person name="Rhee S.Y."/>
            <person name="Sohng J.K."/>
        </authorList>
    </citation>
    <scope>NUCLEOTIDE SEQUENCE</scope>
    <source>
        <tissue evidence="1">Leaf</tissue>
    </source>
</reference>
<dbReference type="EMBL" id="JAAIUW010000007">
    <property type="protein sequence ID" value="KAF7824379.1"/>
    <property type="molecule type" value="Genomic_DNA"/>
</dbReference>
<evidence type="ECO:0000313" key="1">
    <source>
        <dbReference type="EMBL" id="KAF7824379.1"/>
    </source>
</evidence>
<gene>
    <name evidence="1" type="ORF">G2W53_022523</name>
</gene>